<reference evidence="2 3" key="1">
    <citation type="submission" date="2014-11" db="EMBL/GenBank/DDBJ databases">
        <authorList>
            <person name="Zhu J."/>
            <person name="Qi W."/>
            <person name="Song R."/>
        </authorList>
    </citation>
    <scope>NUCLEOTIDE SEQUENCE [LARGE SCALE GENOMIC DNA]</scope>
</reference>
<dbReference type="Proteomes" id="UP000041254">
    <property type="component" value="Unassembled WGS sequence"/>
</dbReference>
<protein>
    <submittedName>
        <fullName evidence="2">Uncharacterized protein</fullName>
    </submittedName>
</protein>
<feature type="signal peptide" evidence="1">
    <location>
        <begin position="1"/>
        <end position="19"/>
    </location>
</feature>
<keyword evidence="3" id="KW-1185">Reference proteome</keyword>
<keyword evidence="1" id="KW-0732">Signal</keyword>
<dbReference type="VEuPathDB" id="CryptoDB:Vbra_21320"/>
<name>A0A0G4FKD8_VITBC</name>
<evidence type="ECO:0000313" key="3">
    <source>
        <dbReference type="Proteomes" id="UP000041254"/>
    </source>
</evidence>
<evidence type="ECO:0000256" key="1">
    <source>
        <dbReference type="SAM" id="SignalP"/>
    </source>
</evidence>
<evidence type="ECO:0000313" key="2">
    <source>
        <dbReference type="EMBL" id="CEM14182.1"/>
    </source>
</evidence>
<proteinExistence type="predicted"/>
<accession>A0A0G4FKD8</accession>
<gene>
    <name evidence="2" type="ORF">Vbra_21320</name>
</gene>
<feature type="chain" id="PRO_5005188723" evidence="1">
    <location>
        <begin position="20"/>
        <end position="236"/>
    </location>
</feature>
<dbReference type="InParanoid" id="A0A0G4FKD8"/>
<dbReference type="EMBL" id="CDMY01000455">
    <property type="protein sequence ID" value="CEM14182.1"/>
    <property type="molecule type" value="Genomic_DNA"/>
</dbReference>
<organism evidence="2 3">
    <name type="scientific">Vitrella brassicaformis (strain CCMP3155)</name>
    <dbReference type="NCBI Taxonomy" id="1169540"/>
    <lineage>
        <taxon>Eukaryota</taxon>
        <taxon>Sar</taxon>
        <taxon>Alveolata</taxon>
        <taxon>Colpodellida</taxon>
        <taxon>Vitrellaceae</taxon>
        <taxon>Vitrella</taxon>
    </lineage>
</organism>
<dbReference type="AlphaFoldDB" id="A0A0G4FKD8"/>
<sequence length="236" mass="26472">MVSSASLLLTVLTIGLVLFDYPSLFVTAHGARIRHRVSSKSAHRHAHARLAMKQTTRGPPCSIEFEAEIQNVTAPKDPKQNEMKINWYPSKWYASEFSTVADPSHWVFEACDSSKGEVCIMRKLVILPKLAEAFKIEATGQGQCLPFATYGKYCVDQKKQPLDNAFYCLRGGFDMPVKLHNKVKKDQSLASILKSAKVGPLFTSFILPDTDDWGKDKGKTVLNYFKAEPRTDKTKK</sequence>